<protein>
    <submittedName>
        <fullName evidence="4">GNAT family N-acetyltransferase</fullName>
    </submittedName>
</protein>
<evidence type="ECO:0000259" key="3">
    <source>
        <dbReference type="PROSITE" id="PS51186"/>
    </source>
</evidence>
<evidence type="ECO:0000313" key="5">
    <source>
        <dbReference type="Proteomes" id="UP001597399"/>
    </source>
</evidence>
<dbReference type="InterPro" id="IPR000182">
    <property type="entry name" value="GNAT_dom"/>
</dbReference>
<keyword evidence="2" id="KW-0012">Acyltransferase</keyword>
<dbReference type="EMBL" id="JBHUMQ010000026">
    <property type="protein sequence ID" value="MFD2694391.1"/>
    <property type="molecule type" value="Genomic_DNA"/>
</dbReference>
<accession>A0ABW5S3L9</accession>
<evidence type="ECO:0000256" key="2">
    <source>
        <dbReference type="ARBA" id="ARBA00023315"/>
    </source>
</evidence>
<dbReference type="PANTHER" id="PTHR43626:SF4">
    <property type="entry name" value="GCN5-RELATED N-ACETYLTRANSFERASE 2, CHLOROPLASTIC"/>
    <property type="match status" value="1"/>
</dbReference>
<keyword evidence="1" id="KW-0808">Transferase</keyword>
<keyword evidence="5" id="KW-1185">Reference proteome</keyword>
<organism evidence="4 5">
    <name type="scientific">Sporolactobacillus shoreicorticis</name>
    <dbReference type="NCBI Taxonomy" id="1923877"/>
    <lineage>
        <taxon>Bacteria</taxon>
        <taxon>Bacillati</taxon>
        <taxon>Bacillota</taxon>
        <taxon>Bacilli</taxon>
        <taxon>Bacillales</taxon>
        <taxon>Sporolactobacillaceae</taxon>
        <taxon>Sporolactobacillus</taxon>
    </lineage>
</organism>
<dbReference type="Gene3D" id="3.40.630.30">
    <property type="match status" value="1"/>
</dbReference>
<dbReference type="InterPro" id="IPR016181">
    <property type="entry name" value="Acyl_CoA_acyltransferase"/>
</dbReference>
<sequence>MEKLKGGAASLLKILNTKLVRAEELNELLATNHWDVHPIEKLELGIKSSWENICARNEKQLIGYARILSDGIRHAYICNVIVYPDFRKQGIGTAIMKEALKLLKENNLYPTLVASPRKKNYYEKFGFETESSGFTAMCIRKSF</sequence>
<name>A0ABW5S3L9_9BACL</name>
<proteinExistence type="predicted"/>
<dbReference type="Pfam" id="PF00583">
    <property type="entry name" value="Acetyltransf_1"/>
    <property type="match status" value="1"/>
</dbReference>
<gene>
    <name evidence="4" type="ORF">ACFSUE_12255</name>
</gene>
<dbReference type="PANTHER" id="PTHR43626">
    <property type="entry name" value="ACYL-COA N-ACYLTRANSFERASE"/>
    <property type="match status" value="1"/>
</dbReference>
<dbReference type="Proteomes" id="UP001597399">
    <property type="component" value="Unassembled WGS sequence"/>
</dbReference>
<comment type="caution">
    <text evidence="4">The sequence shown here is derived from an EMBL/GenBank/DDBJ whole genome shotgun (WGS) entry which is preliminary data.</text>
</comment>
<feature type="domain" description="N-acetyltransferase" evidence="3">
    <location>
        <begin position="15"/>
        <end position="143"/>
    </location>
</feature>
<evidence type="ECO:0000313" key="4">
    <source>
        <dbReference type="EMBL" id="MFD2694391.1"/>
    </source>
</evidence>
<reference evidence="5" key="1">
    <citation type="journal article" date="2019" name="Int. J. Syst. Evol. Microbiol.">
        <title>The Global Catalogue of Microorganisms (GCM) 10K type strain sequencing project: providing services to taxonomists for standard genome sequencing and annotation.</title>
        <authorList>
            <consortium name="The Broad Institute Genomics Platform"/>
            <consortium name="The Broad Institute Genome Sequencing Center for Infectious Disease"/>
            <person name="Wu L."/>
            <person name="Ma J."/>
        </authorList>
    </citation>
    <scope>NUCLEOTIDE SEQUENCE [LARGE SCALE GENOMIC DNA]</scope>
    <source>
        <strain evidence="5">TISTR 2466</strain>
    </source>
</reference>
<dbReference type="PROSITE" id="PS51186">
    <property type="entry name" value="GNAT"/>
    <property type="match status" value="1"/>
</dbReference>
<dbReference type="InterPro" id="IPR045039">
    <property type="entry name" value="NSI-like"/>
</dbReference>
<evidence type="ECO:0000256" key="1">
    <source>
        <dbReference type="ARBA" id="ARBA00022679"/>
    </source>
</evidence>
<dbReference type="CDD" id="cd04301">
    <property type="entry name" value="NAT_SF"/>
    <property type="match status" value="1"/>
</dbReference>
<dbReference type="RefSeq" id="WP_253057930.1">
    <property type="nucleotide sequence ID" value="NZ_JAMXWM010000001.1"/>
</dbReference>
<dbReference type="SUPFAM" id="SSF55729">
    <property type="entry name" value="Acyl-CoA N-acyltransferases (Nat)"/>
    <property type="match status" value="1"/>
</dbReference>